<keyword evidence="3" id="KW-1003">Cell membrane</keyword>
<evidence type="ECO:0000256" key="8">
    <source>
        <dbReference type="SAM" id="Phobius"/>
    </source>
</evidence>
<accession>A0A3Q8WV81</accession>
<feature type="transmembrane region" description="Helical" evidence="8">
    <location>
        <begin position="289"/>
        <end position="312"/>
    </location>
</feature>
<dbReference type="InterPro" id="IPR007182">
    <property type="entry name" value="MnhB"/>
</dbReference>
<feature type="transmembrane region" description="Helical" evidence="8">
    <location>
        <begin position="492"/>
        <end position="510"/>
    </location>
</feature>
<reference evidence="13 14" key="1">
    <citation type="submission" date="2018-12" db="EMBL/GenBank/DDBJ databases">
        <title>Complete genome sequence of Flaviflexus salsibiostraticola KCTC 33148.</title>
        <authorList>
            <person name="Bae J.-W."/>
        </authorList>
    </citation>
    <scope>NUCLEOTIDE SEQUENCE [LARGE SCALE GENOMIC DNA]</scope>
    <source>
        <strain evidence="13 14">KCTC 33148</strain>
    </source>
</reference>
<sequence>MSLVLILAATWALVALTPLLSRFLGRAVGWPLAAGLLAVAALLAARRPEGDITEAVQWIPALDVAFGLRLNGLGFLFAGLVLIIGAIVLIYSASYKSARATGFFTTMMAFAAAMLTLVLADDLVVLFVAWELTTIASFLLILGSGESGRRPATRTLLVTAVGGQALLAAVILIAVRTGTTELTAALGHDAWNDTGFTSAVAVLIAVAAMTKSAQFPFHSWLPDAMVAPAPVSAYLHAAAMVKAGIFLLMVFSPAVSAAVVWPILLITVGVITTIMGAVFALRTKDIKQLFAYSTVSQLGLLVAVIGIGTPLAMKAASIHVLAHGLFKAAGFMAVGLIEKRAGTRDVRELRGLRRSMPWDTAMLVLAAASMAGLPPLLGFISKEAILDAMISAPFGLGWIAAAGVVLGAALTVAYSLRLVLPLLTGRPFAVAPWRETWPMSGAVTVTASAGLLLGLVVPVLDRLVVPAAAEAARVPASKVPGLALWHGIGPPLLASVLAIAVGAVIAVLYLRSEHAEADAEERAFTAVGAVQATLDSIIAAGRRVGDLTRSDTPAGNLAVPLVLIAASAFALPGLWRGMPEHVADIQLVDSLLLAMTGLGTFAMMRARSRLAALVLLTVVGFALVLWFFALGASDVALTQLLVEILTVVVIVLVLKRLPREFDRESRRRRAVAVPIALLSGVAATAAVLTFSGHRDLAEAGRFFLEEAEGLTGGTNVVNTILVDFRALDTLGELVVLALTAVAIVALLDARPLASRRITPVATSVVEDPQRNALFMRDSGWILIPLMGIISVYALMRGHNAPGGGFISALIGAAAIILIYLASHNDRVPSLERPYLAISGAGILIAVVMGLVGLAEGAFLNPIHGEVLGVHVSTAIIFDVGVYLAVFGVILTAINRLGMTRTGEVTPAVIVEPPAESVANQEGPR</sequence>
<feature type="transmembrane region" description="Helical" evidence="8">
    <location>
        <begin position="801"/>
        <end position="822"/>
    </location>
</feature>
<dbReference type="AlphaFoldDB" id="A0A3Q8WV81"/>
<feature type="transmembrane region" description="Helical" evidence="8">
    <location>
        <begin position="834"/>
        <end position="854"/>
    </location>
</feature>
<evidence type="ECO:0000313" key="14">
    <source>
        <dbReference type="Proteomes" id="UP000270021"/>
    </source>
</evidence>
<evidence type="ECO:0000259" key="10">
    <source>
        <dbReference type="Pfam" id="PF04039"/>
    </source>
</evidence>
<evidence type="ECO:0000259" key="11">
    <source>
        <dbReference type="Pfam" id="PF13244"/>
    </source>
</evidence>
<evidence type="ECO:0000256" key="7">
    <source>
        <dbReference type="RuleBase" id="RU000320"/>
    </source>
</evidence>
<feature type="transmembrane region" description="Helical" evidence="8">
    <location>
        <begin position="233"/>
        <end position="252"/>
    </location>
</feature>
<feature type="transmembrane region" description="Helical" evidence="8">
    <location>
        <begin position="195"/>
        <end position="213"/>
    </location>
</feature>
<feature type="transmembrane region" description="Helical" evidence="8">
    <location>
        <begin position="587"/>
        <end position="603"/>
    </location>
</feature>
<feature type="transmembrane region" description="Helical" evidence="8">
    <location>
        <begin position="610"/>
        <end position="629"/>
    </location>
</feature>
<feature type="transmembrane region" description="Helical" evidence="8">
    <location>
        <begin position="441"/>
        <end position="460"/>
    </location>
</feature>
<dbReference type="InterPro" id="IPR046806">
    <property type="entry name" value="MrpA_C/MbhE"/>
</dbReference>
<dbReference type="InterPro" id="IPR025383">
    <property type="entry name" value="MrpA_C/MbhD"/>
</dbReference>
<protein>
    <submittedName>
        <fullName evidence="13">DUF4040 domain-containing protein</fullName>
    </submittedName>
</protein>
<dbReference type="RefSeq" id="WP_126041663.1">
    <property type="nucleotide sequence ID" value="NZ_CP034438.1"/>
</dbReference>
<keyword evidence="2" id="KW-0813">Transport</keyword>
<feature type="transmembrane region" description="Helical" evidence="8">
    <location>
        <begin position="397"/>
        <end position="420"/>
    </location>
</feature>
<keyword evidence="4 7" id="KW-0812">Transmembrane</keyword>
<dbReference type="OrthoDB" id="9811798at2"/>
<feature type="transmembrane region" description="Helical" evidence="8">
    <location>
        <begin position="100"/>
        <end position="118"/>
    </location>
</feature>
<feature type="transmembrane region" description="Helical" evidence="8">
    <location>
        <begin position="258"/>
        <end position="282"/>
    </location>
</feature>
<evidence type="ECO:0000256" key="2">
    <source>
        <dbReference type="ARBA" id="ARBA00022448"/>
    </source>
</evidence>
<feature type="domain" description="MrpA C-terminal/MbhE" evidence="12">
    <location>
        <begin position="666"/>
        <end position="762"/>
    </location>
</feature>
<evidence type="ECO:0000256" key="1">
    <source>
        <dbReference type="ARBA" id="ARBA00004651"/>
    </source>
</evidence>
<dbReference type="EMBL" id="CP034438">
    <property type="protein sequence ID" value="AZN30690.1"/>
    <property type="molecule type" value="Genomic_DNA"/>
</dbReference>
<feature type="domain" description="MrpA C-terminal/MbhD" evidence="11">
    <location>
        <begin position="596"/>
        <end position="659"/>
    </location>
</feature>
<feature type="transmembrane region" description="Helical" evidence="8">
    <location>
        <begin position="124"/>
        <end position="143"/>
    </location>
</feature>
<dbReference type="PANTHER" id="PTHR43373:SF1">
    <property type="entry name" value="NA(+)_H(+) ANTIPORTER SUBUNIT A"/>
    <property type="match status" value="1"/>
</dbReference>
<dbReference type="Proteomes" id="UP000270021">
    <property type="component" value="Chromosome"/>
</dbReference>
<dbReference type="Pfam" id="PF20501">
    <property type="entry name" value="MbhE"/>
    <property type="match status" value="1"/>
</dbReference>
<evidence type="ECO:0000259" key="9">
    <source>
        <dbReference type="Pfam" id="PF00361"/>
    </source>
</evidence>
<evidence type="ECO:0000313" key="13">
    <source>
        <dbReference type="EMBL" id="AZN30690.1"/>
    </source>
</evidence>
<keyword evidence="6 8" id="KW-0472">Membrane</keyword>
<dbReference type="Pfam" id="PF04039">
    <property type="entry name" value="MnhB"/>
    <property type="match status" value="1"/>
</dbReference>
<dbReference type="InterPro" id="IPR001750">
    <property type="entry name" value="ND/Mrp_TM"/>
</dbReference>
<proteinExistence type="predicted"/>
<evidence type="ECO:0000259" key="12">
    <source>
        <dbReference type="Pfam" id="PF20501"/>
    </source>
</evidence>
<dbReference type="GO" id="GO:0005886">
    <property type="term" value="C:plasma membrane"/>
    <property type="evidence" value="ECO:0007669"/>
    <property type="project" value="UniProtKB-SubCell"/>
</dbReference>
<dbReference type="PANTHER" id="PTHR43373">
    <property type="entry name" value="NA(+)/H(+) ANTIPORTER SUBUNIT"/>
    <property type="match status" value="1"/>
</dbReference>
<evidence type="ECO:0000256" key="5">
    <source>
        <dbReference type="ARBA" id="ARBA00022989"/>
    </source>
</evidence>
<organism evidence="13 14">
    <name type="scientific">Flaviflexus salsibiostraticola</name>
    <dbReference type="NCBI Taxonomy" id="1282737"/>
    <lineage>
        <taxon>Bacteria</taxon>
        <taxon>Bacillati</taxon>
        <taxon>Actinomycetota</taxon>
        <taxon>Actinomycetes</taxon>
        <taxon>Actinomycetales</taxon>
        <taxon>Actinomycetaceae</taxon>
        <taxon>Flaviflexus</taxon>
    </lineage>
</organism>
<feature type="transmembrane region" description="Helical" evidence="8">
    <location>
        <begin position="779"/>
        <end position="795"/>
    </location>
</feature>
<feature type="transmembrane region" description="Helical" evidence="8">
    <location>
        <begin position="874"/>
        <end position="893"/>
    </location>
</feature>
<dbReference type="InterPro" id="IPR050616">
    <property type="entry name" value="CPA3_Na-H_Antiporter_A"/>
</dbReference>
<name>A0A3Q8WV81_9ACTO</name>
<gene>
    <name evidence="13" type="ORF">EJO69_10545</name>
</gene>
<dbReference type="Pfam" id="PF00361">
    <property type="entry name" value="Proton_antipo_M"/>
    <property type="match status" value="1"/>
</dbReference>
<keyword evidence="14" id="KW-1185">Reference proteome</keyword>
<feature type="transmembrane region" description="Helical" evidence="8">
    <location>
        <begin position="557"/>
        <end position="575"/>
    </location>
</feature>
<feature type="domain" description="Na+/H+ antiporter MnhB subunit-related protein" evidence="10">
    <location>
        <begin position="781"/>
        <end position="891"/>
    </location>
</feature>
<feature type="transmembrane region" description="Helical" evidence="8">
    <location>
        <begin position="318"/>
        <end position="337"/>
    </location>
</feature>
<dbReference type="KEGG" id="fsl:EJO69_10545"/>
<feature type="transmembrane region" description="Helical" evidence="8">
    <location>
        <begin position="155"/>
        <end position="175"/>
    </location>
</feature>
<keyword evidence="5 8" id="KW-1133">Transmembrane helix</keyword>
<feature type="transmembrane region" description="Helical" evidence="8">
    <location>
        <begin position="729"/>
        <end position="747"/>
    </location>
</feature>
<feature type="transmembrane region" description="Helical" evidence="8">
    <location>
        <begin position="635"/>
        <end position="654"/>
    </location>
</feature>
<dbReference type="Pfam" id="PF13244">
    <property type="entry name" value="MbhD"/>
    <property type="match status" value="1"/>
</dbReference>
<evidence type="ECO:0000256" key="6">
    <source>
        <dbReference type="ARBA" id="ARBA00023136"/>
    </source>
</evidence>
<evidence type="ECO:0000256" key="3">
    <source>
        <dbReference type="ARBA" id="ARBA00022475"/>
    </source>
</evidence>
<feature type="domain" description="NADH:quinone oxidoreductase/Mrp antiporter transmembrane" evidence="9">
    <location>
        <begin position="120"/>
        <end position="401"/>
    </location>
</feature>
<feature type="transmembrane region" description="Helical" evidence="8">
    <location>
        <begin position="675"/>
        <end position="693"/>
    </location>
</feature>
<evidence type="ECO:0000256" key="4">
    <source>
        <dbReference type="ARBA" id="ARBA00022692"/>
    </source>
</evidence>
<comment type="subcellular location">
    <subcellularLocation>
        <location evidence="1">Cell membrane</location>
        <topology evidence="1">Multi-pass membrane protein</topology>
    </subcellularLocation>
    <subcellularLocation>
        <location evidence="7">Membrane</location>
        <topology evidence="7">Multi-pass membrane protein</topology>
    </subcellularLocation>
</comment>
<feature type="transmembrane region" description="Helical" evidence="8">
    <location>
        <begin position="358"/>
        <end position="377"/>
    </location>
</feature>
<feature type="transmembrane region" description="Helical" evidence="8">
    <location>
        <begin position="72"/>
        <end position="93"/>
    </location>
</feature>
<dbReference type="PRINTS" id="PR01434">
    <property type="entry name" value="NADHDHGNASE5"/>
</dbReference>